<dbReference type="Gene3D" id="1.10.286.20">
    <property type="match status" value="1"/>
</dbReference>
<dbReference type="SUPFAM" id="SSF54534">
    <property type="entry name" value="FKBP-like"/>
    <property type="match status" value="1"/>
</dbReference>
<accession>A0ABQ1HBC2</accession>
<evidence type="ECO:0000259" key="2">
    <source>
        <dbReference type="Pfam" id="PF14760"/>
    </source>
</evidence>
<evidence type="ECO:0000259" key="1">
    <source>
        <dbReference type="Pfam" id="PF01272"/>
    </source>
</evidence>
<dbReference type="EMBL" id="BMKC01000001">
    <property type="protein sequence ID" value="GGA69323.1"/>
    <property type="molecule type" value="Genomic_DNA"/>
</dbReference>
<feature type="domain" description="Transcription elongation factor GreA/GreB C-terminal" evidence="1">
    <location>
        <begin position="51"/>
        <end position="127"/>
    </location>
</feature>
<dbReference type="InterPro" id="IPR023459">
    <property type="entry name" value="Tscrpt_elong_fac_GreA/B_fam"/>
</dbReference>
<dbReference type="PANTHER" id="PTHR30437">
    <property type="entry name" value="TRANSCRIPTION ELONGATION FACTOR GREA"/>
    <property type="match status" value="1"/>
</dbReference>
<comment type="caution">
    <text evidence="3">The sequence shown here is derived from an EMBL/GenBank/DDBJ whole genome shotgun (WGS) entry which is preliminary data.</text>
</comment>
<keyword evidence="3" id="KW-0808">Transferase</keyword>
<feature type="domain" description="Regulator of nucleoside diphosphate kinase N-terminal" evidence="2">
    <location>
        <begin position="5"/>
        <end position="45"/>
    </location>
</feature>
<sequence>MATPPPITVSSRDLDRLERLLDSPAVAALPAAAALGRELERANVVAPAEMPADVVTMNSEVTCVDEVGGETHRLTLVYPPDADVDKHKISVLAPVGTALLGLSVGQSIDWNAPGGRSLRLRVTSIAYQPEASGDFSR</sequence>
<dbReference type="InterPro" id="IPR001437">
    <property type="entry name" value="Tscrpt_elong_fac_GreA/B_C"/>
</dbReference>
<dbReference type="RefSeq" id="WP_188660758.1">
    <property type="nucleotide sequence ID" value="NZ_BMKC01000001.1"/>
</dbReference>
<dbReference type="InterPro" id="IPR029462">
    <property type="entry name" value="Rnk_N"/>
</dbReference>
<keyword evidence="3" id="KW-0418">Kinase</keyword>
<evidence type="ECO:0000313" key="3">
    <source>
        <dbReference type="EMBL" id="GGA69323.1"/>
    </source>
</evidence>
<dbReference type="Gene3D" id="3.10.50.30">
    <property type="entry name" value="Transcription elongation factor, GreA/GreB, C-terminal domain"/>
    <property type="match status" value="1"/>
</dbReference>
<reference evidence="4" key="1">
    <citation type="journal article" date="2019" name="Int. J. Syst. Evol. Microbiol.">
        <title>The Global Catalogue of Microorganisms (GCM) 10K type strain sequencing project: providing services to taxonomists for standard genome sequencing and annotation.</title>
        <authorList>
            <consortium name="The Broad Institute Genomics Platform"/>
            <consortium name="The Broad Institute Genome Sequencing Center for Infectious Disease"/>
            <person name="Wu L."/>
            <person name="Ma J."/>
        </authorList>
    </citation>
    <scope>NUCLEOTIDE SEQUENCE [LARGE SCALE GENOMIC DNA]</scope>
    <source>
        <strain evidence="4">CGMCC 1.15905</strain>
    </source>
</reference>
<dbReference type="GO" id="GO:0016301">
    <property type="term" value="F:kinase activity"/>
    <property type="evidence" value="ECO:0007669"/>
    <property type="project" value="UniProtKB-KW"/>
</dbReference>
<dbReference type="Proteomes" id="UP000623419">
    <property type="component" value="Unassembled WGS sequence"/>
</dbReference>
<evidence type="ECO:0000313" key="4">
    <source>
        <dbReference type="Proteomes" id="UP000623419"/>
    </source>
</evidence>
<dbReference type="InterPro" id="IPR036953">
    <property type="entry name" value="GreA/GreB_C_sf"/>
</dbReference>
<gene>
    <name evidence="3" type="primary">rnk</name>
    <name evidence="3" type="ORF">GCM10011521_04400</name>
</gene>
<proteinExistence type="predicted"/>
<dbReference type="NCBIfam" id="NF004396">
    <property type="entry name" value="PRK05753.1"/>
    <property type="match status" value="1"/>
</dbReference>
<dbReference type="PANTHER" id="PTHR30437:SF5">
    <property type="entry name" value="REGULATOR OF NUCLEOSIDE DIPHOSPHATE KINASE"/>
    <property type="match status" value="1"/>
</dbReference>
<dbReference type="Pfam" id="PF14760">
    <property type="entry name" value="Rnk_N"/>
    <property type="match status" value="1"/>
</dbReference>
<keyword evidence="4" id="KW-1185">Reference proteome</keyword>
<protein>
    <submittedName>
        <fullName evidence="3">Regulator of nucleoside diphosphate kinase</fullName>
    </submittedName>
</protein>
<name>A0ABQ1HBC2_9GAMM</name>
<dbReference type="Pfam" id="PF01272">
    <property type="entry name" value="GreA_GreB"/>
    <property type="match status" value="1"/>
</dbReference>
<organism evidence="3 4">
    <name type="scientific">Arenimonas soli</name>
    <dbReference type="NCBI Taxonomy" id="2269504"/>
    <lineage>
        <taxon>Bacteria</taxon>
        <taxon>Pseudomonadati</taxon>
        <taxon>Pseudomonadota</taxon>
        <taxon>Gammaproteobacteria</taxon>
        <taxon>Lysobacterales</taxon>
        <taxon>Lysobacteraceae</taxon>
        <taxon>Arenimonas</taxon>
    </lineage>
</organism>